<dbReference type="PANTHER" id="PTHR14938:SF2">
    <property type="entry name" value="HCLS1-ASSOCIATED PROTEIN X-1"/>
    <property type="match status" value="1"/>
</dbReference>
<reference evidence="2" key="1">
    <citation type="submission" date="2025-08" db="UniProtKB">
        <authorList>
            <consortium name="Ensembl"/>
        </authorList>
    </citation>
    <scope>IDENTIFICATION</scope>
</reference>
<dbReference type="GeneTree" id="ENSGT00390000018324"/>
<dbReference type="GO" id="GO:0016529">
    <property type="term" value="C:sarcoplasmic reticulum"/>
    <property type="evidence" value="ECO:0007669"/>
    <property type="project" value="TreeGrafter"/>
</dbReference>
<evidence type="ECO:0000256" key="1">
    <source>
        <dbReference type="SAM" id="MobiDB-lite"/>
    </source>
</evidence>
<evidence type="ECO:0008006" key="4">
    <source>
        <dbReference type="Google" id="ProtNLM"/>
    </source>
</evidence>
<dbReference type="AlphaFoldDB" id="A0A8C8CQJ6"/>
<dbReference type="GO" id="GO:0015629">
    <property type="term" value="C:actin cytoskeleton"/>
    <property type="evidence" value="ECO:0007669"/>
    <property type="project" value="TreeGrafter"/>
</dbReference>
<name>A0A8C8CQJ6_ONCTS</name>
<dbReference type="GO" id="GO:0005739">
    <property type="term" value="C:mitochondrion"/>
    <property type="evidence" value="ECO:0007669"/>
    <property type="project" value="TreeGrafter"/>
</dbReference>
<feature type="region of interest" description="Disordered" evidence="1">
    <location>
        <begin position="22"/>
        <end position="56"/>
    </location>
</feature>
<keyword evidence="3" id="KW-1185">Reference proteome</keyword>
<dbReference type="Ensembl" id="ENSOTST00005017110.2">
    <property type="protein sequence ID" value="ENSOTSP00005015697.2"/>
    <property type="gene ID" value="ENSOTSG00005007819.2"/>
</dbReference>
<dbReference type="InterPro" id="IPR017248">
    <property type="entry name" value="HAX-1"/>
</dbReference>
<organism evidence="2 3">
    <name type="scientific">Oncorhynchus tshawytscha</name>
    <name type="common">Chinook salmon</name>
    <name type="synonym">Salmo tshawytscha</name>
    <dbReference type="NCBI Taxonomy" id="74940"/>
    <lineage>
        <taxon>Eukaryota</taxon>
        <taxon>Metazoa</taxon>
        <taxon>Chordata</taxon>
        <taxon>Craniata</taxon>
        <taxon>Vertebrata</taxon>
        <taxon>Euteleostomi</taxon>
        <taxon>Actinopterygii</taxon>
        <taxon>Neopterygii</taxon>
        <taxon>Teleostei</taxon>
        <taxon>Protacanthopterygii</taxon>
        <taxon>Salmoniformes</taxon>
        <taxon>Salmonidae</taxon>
        <taxon>Salmoninae</taxon>
        <taxon>Oncorhynchus</taxon>
    </lineage>
</organism>
<feature type="region of interest" description="Disordered" evidence="1">
    <location>
        <begin position="109"/>
        <end position="168"/>
    </location>
</feature>
<feature type="compositionally biased region" description="Acidic residues" evidence="1">
    <location>
        <begin position="35"/>
        <end position="47"/>
    </location>
</feature>
<protein>
    <recommendedName>
        <fullName evidence="4">HCLS1 associated protein X-1</fullName>
    </recommendedName>
</protein>
<sequence length="325" mass="35964">MSLFDLFRGFFWVPGGGHDRGEGRRDPFFDGMTHDDDDDDDEEEDGIYFDGSQGGGGQQDLFDNQWRFGFSMGPNGVRIQEPEMFGQFFREMEIFSQLGRYDGVTSIEAPLSQDRSEKGGGGSSGNSLRDFMLKGPNDCPCGSTGLPSGPSEVPRVDKNPPSGGSCFPNTPFDYWTPFSKFNDSWRGRLQRGQKQEPKADRDLDSQVSVGGLDQILAPPAWSSTQPKMRSYFQSVTVTKVVKPDGSVEERRTVQDGQGNEETTVTYIGGREGVQDQAGPLLPPAMAQVKLTRGAKGEYLCQYGLLSGRHECHVHCQGRLCWWAQV</sequence>
<dbReference type="Proteomes" id="UP000694402">
    <property type="component" value="Unassembled WGS sequence"/>
</dbReference>
<dbReference type="GO" id="GO:0030136">
    <property type="term" value="C:clathrin-coated vesicle"/>
    <property type="evidence" value="ECO:0007669"/>
    <property type="project" value="TreeGrafter"/>
</dbReference>
<evidence type="ECO:0000313" key="3">
    <source>
        <dbReference type="Proteomes" id="UP000694402"/>
    </source>
</evidence>
<dbReference type="GO" id="GO:0030833">
    <property type="term" value="P:regulation of actin filament polymerization"/>
    <property type="evidence" value="ECO:0007669"/>
    <property type="project" value="TreeGrafter"/>
</dbReference>
<proteinExistence type="predicted"/>
<dbReference type="PANTHER" id="PTHR14938">
    <property type="entry name" value="HCLS1-ASSOCIATED PROTEIN X-1"/>
    <property type="match status" value="1"/>
</dbReference>
<gene>
    <name evidence="2" type="primary">HAX1</name>
</gene>
<dbReference type="GO" id="GO:0016324">
    <property type="term" value="C:apical plasma membrane"/>
    <property type="evidence" value="ECO:0007669"/>
    <property type="project" value="TreeGrafter"/>
</dbReference>
<accession>A0A8C8CQJ6</accession>
<feature type="compositionally biased region" description="Basic and acidic residues" evidence="1">
    <location>
        <begin position="22"/>
        <end position="34"/>
    </location>
</feature>
<dbReference type="GO" id="GO:0043066">
    <property type="term" value="P:negative regulation of apoptotic process"/>
    <property type="evidence" value="ECO:0007669"/>
    <property type="project" value="InterPro"/>
</dbReference>
<evidence type="ECO:0000313" key="2">
    <source>
        <dbReference type="Ensembl" id="ENSOTSP00005015697.2"/>
    </source>
</evidence>
<reference evidence="2" key="2">
    <citation type="submission" date="2025-09" db="UniProtKB">
        <authorList>
            <consortium name="Ensembl"/>
        </authorList>
    </citation>
    <scope>IDENTIFICATION</scope>
</reference>
<dbReference type="PIRSF" id="PIRSF037634">
    <property type="entry name" value="HS1-associating_X-1"/>
    <property type="match status" value="1"/>
</dbReference>